<proteinExistence type="inferred from homology"/>
<evidence type="ECO:0000256" key="6">
    <source>
        <dbReference type="ARBA" id="ARBA00022505"/>
    </source>
</evidence>
<dbReference type="Pfam" id="PF01568">
    <property type="entry name" value="Molydop_binding"/>
    <property type="match status" value="1"/>
</dbReference>
<keyword evidence="14" id="KW-1185">Reference proteome</keyword>
<feature type="domain" description="4Fe-4S Mo/W bis-MGD-type" evidence="12">
    <location>
        <begin position="67"/>
        <end position="123"/>
    </location>
</feature>
<dbReference type="Pfam" id="PF00384">
    <property type="entry name" value="Molybdopterin"/>
    <property type="match status" value="1"/>
</dbReference>
<comment type="cofactor">
    <cofactor evidence="1">
        <name>Mo-bis(molybdopterin guanine dinucleotide)</name>
        <dbReference type="ChEBI" id="CHEBI:60539"/>
    </cofactor>
</comment>
<dbReference type="PANTHER" id="PTHR43598:SF1">
    <property type="entry name" value="FORMATE DEHYDROGENASE-O MAJOR SUBUNIT"/>
    <property type="match status" value="1"/>
</dbReference>
<keyword evidence="5" id="KW-0004">4Fe-4S</keyword>
<comment type="cofactor">
    <cofactor evidence="2">
        <name>[4Fe-4S] cluster</name>
        <dbReference type="ChEBI" id="CHEBI:49883"/>
    </cofactor>
</comment>
<gene>
    <name evidence="13" type="ORF">ACFSGJ_12095</name>
</gene>
<keyword evidence="10" id="KW-0408">Iron</keyword>
<dbReference type="Gene3D" id="3.40.50.740">
    <property type="match status" value="1"/>
</dbReference>
<comment type="similarity">
    <text evidence="4">Belongs to the prokaryotic molybdopterin-containing oxidoreductase family.</text>
</comment>
<evidence type="ECO:0000256" key="3">
    <source>
        <dbReference type="ARBA" id="ARBA00004196"/>
    </source>
</evidence>
<comment type="subcellular location">
    <subcellularLocation>
        <location evidence="3">Cell envelope</location>
    </subcellularLocation>
</comment>
<keyword evidence="6" id="KW-0500">Molybdenum</keyword>
<evidence type="ECO:0000313" key="13">
    <source>
        <dbReference type="EMBL" id="MFD1912953.1"/>
    </source>
</evidence>
<evidence type="ECO:0000256" key="10">
    <source>
        <dbReference type="ARBA" id="ARBA00023004"/>
    </source>
</evidence>
<evidence type="ECO:0000256" key="11">
    <source>
        <dbReference type="ARBA" id="ARBA00023014"/>
    </source>
</evidence>
<dbReference type="SMART" id="SM00926">
    <property type="entry name" value="Molybdop_Fe4S4"/>
    <property type="match status" value="1"/>
</dbReference>
<dbReference type="SUPFAM" id="SSF53706">
    <property type="entry name" value="Formate dehydrogenase/DMSO reductase, domains 1-3"/>
    <property type="match status" value="1"/>
</dbReference>
<organism evidence="13 14">
    <name type="scientific">Halodurantibacterium flavum</name>
    <dbReference type="NCBI Taxonomy" id="1382802"/>
    <lineage>
        <taxon>Bacteria</taxon>
        <taxon>Pseudomonadati</taxon>
        <taxon>Pseudomonadota</taxon>
        <taxon>Alphaproteobacteria</taxon>
        <taxon>Rhodobacterales</taxon>
        <taxon>Paracoccaceae</taxon>
        <taxon>Halodurantibacterium</taxon>
    </lineage>
</organism>
<evidence type="ECO:0000256" key="4">
    <source>
        <dbReference type="ARBA" id="ARBA00010312"/>
    </source>
</evidence>
<evidence type="ECO:0000256" key="7">
    <source>
        <dbReference type="ARBA" id="ARBA00022723"/>
    </source>
</evidence>
<comment type="caution">
    <text evidence="13">The sequence shown here is derived from an EMBL/GenBank/DDBJ whole genome shotgun (WGS) entry which is preliminary data.</text>
</comment>
<dbReference type="CDD" id="cd02792">
    <property type="entry name" value="MopB_CT_Formate-Dh-Na-like"/>
    <property type="match status" value="1"/>
</dbReference>
<dbReference type="PROSITE" id="PS51318">
    <property type="entry name" value="TAT"/>
    <property type="match status" value="1"/>
</dbReference>
<dbReference type="InterPro" id="IPR006657">
    <property type="entry name" value="MoPterin_dinucl-bd_dom"/>
</dbReference>
<dbReference type="InterPro" id="IPR006963">
    <property type="entry name" value="Mopterin_OxRdtase_4Fe-4S_dom"/>
</dbReference>
<dbReference type="EMBL" id="JBHUGH010000009">
    <property type="protein sequence ID" value="MFD1912953.1"/>
    <property type="molecule type" value="Genomic_DNA"/>
</dbReference>
<dbReference type="Proteomes" id="UP001597353">
    <property type="component" value="Unassembled WGS sequence"/>
</dbReference>
<dbReference type="Pfam" id="PF04879">
    <property type="entry name" value="Molybdop_Fe4S4"/>
    <property type="match status" value="1"/>
</dbReference>
<dbReference type="InterPro" id="IPR006311">
    <property type="entry name" value="TAT_signal"/>
</dbReference>
<evidence type="ECO:0000256" key="8">
    <source>
        <dbReference type="ARBA" id="ARBA00022729"/>
    </source>
</evidence>
<keyword evidence="9" id="KW-0560">Oxidoreductase</keyword>
<evidence type="ECO:0000259" key="12">
    <source>
        <dbReference type="PROSITE" id="PS51669"/>
    </source>
</evidence>
<evidence type="ECO:0000256" key="5">
    <source>
        <dbReference type="ARBA" id="ARBA00022485"/>
    </source>
</evidence>
<keyword evidence="7" id="KW-0479">Metal-binding</keyword>
<reference evidence="14" key="1">
    <citation type="journal article" date="2019" name="Int. J. Syst. Evol. Microbiol.">
        <title>The Global Catalogue of Microorganisms (GCM) 10K type strain sequencing project: providing services to taxonomists for standard genome sequencing and annotation.</title>
        <authorList>
            <consortium name="The Broad Institute Genomics Platform"/>
            <consortium name="The Broad Institute Genome Sequencing Center for Infectious Disease"/>
            <person name="Wu L."/>
            <person name="Ma J."/>
        </authorList>
    </citation>
    <scope>NUCLEOTIDE SEQUENCE [LARGE SCALE GENOMIC DNA]</scope>
    <source>
        <strain evidence="14">CGMCC 4.7242</strain>
    </source>
</reference>
<evidence type="ECO:0000256" key="2">
    <source>
        <dbReference type="ARBA" id="ARBA00001966"/>
    </source>
</evidence>
<protein>
    <submittedName>
        <fullName evidence="13">Formate dehydrogenase subunit alpha</fullName>
    </submittedName>
</protein>
<evidence type="ECO:0000256" key="1">
    <source>
        <dbReference type="ARBA" id="ARBA00001942"/>
    </source>
</evidence>
<keyword evidence="8" id="KW-0732">Signal</keyword>
<dbReference type="Gene3D" id="3.40.228.10">
    <property type="entry name" value="Dimethylsulfoxide Reductase, domain 2"/>
    <property type="match status" value="1"/>
</dbReference>
<dbReference type="InterPro" id="IPR006656">
    <property type="entry name" value="Mopterin_OxRdtase"/>
</dbReference>
<keyword evidence="11" id="KW-0411">Iron-sulfur</keyword>
<dbReference type="PROSITE" id="PS00551">
    <property type="entry name" value="MOLYBDOPTERIN_PROK_1"/>
    <property type="match status" value="1"/>
</dbReference>
<evidence type="ECO:0000256" key="9">
    <source>
        <dbReference type="ARBA" id="ARBA00023002"/>
    </source>
</evidence>
<evidence type="ECO:0000313" key="14">
    <source>
        <dbReference type="Proteomes" id="UP001597353"/>
    </source>
</evidence>
<dbReference type="NCBIfam" id="TIGR01409">
    <property type="entry name" value="TAT_signal_seq"/>
    <property type="match status" value="1"/>
</dbReference>
<dbReference type="InterPro" id="IPR009010">
    <property type="entry name" value="Asp_de-COase-like_dom_sf"/>
</dbReference>
<dbReference type="Gene3D" id="2.40.40.20">
    <property type="match status" value="1"/>
</dbReference>
<dbReference type="InterPro" id="IPR019546">
    <property type="entry name" value="TAT_signal_bac_arc"/>
</dbReference>
<accession>A0ABW4S795</accession>
<sequence length="971" mass="107833">MLTKRKPATAQRRRLSDIAAPREAAMDRRSFLQASGLAAGGLAGLGALSGRFVKPAEAAPLNHQAPKELRKNICTHCSVGCTVVAEVQNGVWVQQEPGWDSPISQGTHCAKGASVRELTKGARRVKYPLKLVDGEWQRVTWEQAIDEIGDHLLTIRNEQGPDSVFWLGSAKFSNESAYLMRKFAAFWGTNNIDHQARICHSTTVAGVANTWGYGAMTNSYNDIQNAQALLIIGANPAEAHPVAMQHMLRAKEHNRAPWIVIDPRFTRTAAHATQFVRIRPGTDIPVVWGILWHIFDNGWQDDDYIAQRVYGMDEVREEIARWTPEEVERVSGVPGAQLLEVARAISQNRPSTLVWCMGTTQKSTGTANVRAFSILQLALGNIGVAGGGANIYRGHCNVQGATDMGLDVTSLPSYYGLDEGAWRHFARVWDVDYEVLVNRFGLEGMTFNERKALMEAKGIPTTRWFDGANASRETLDQPNPIRGMFVMGHGGNTVTRMPEMLEGLSNLDLMVVVDAHPTTFAALPERPRNFYILPACTQFEQDGSRSCSNRSVQWGQKVVEPIFESKNDREILYLLAQKLGFADDLCKHILVEDNVPLTEDILREINRGCISTGYTGQSPERLKLHMRYQHTFDRITMRANEGPLEGEYYGLPWPCWGYPEWQHPGSPILYDTSKHVMEGGGTFRARFGVERDGETLLAEGSYSLGSEIEDGYPEFTMAVLRTLGWDSELTPEELRVIERIGGDNVDSVSWAADLSFGIMRVALSHGCVPYGNAKARAVAWNLPDPVPIHREPVYTPRPDLAADYPAIPDRRDFRLPLLNYSVQQAAIEAGIARDFPFVYTSGRLVEYEGGGEETRSNPWLAELQQTMFCEINVQDAERLGIANGEDVWLSGPEGGRSRMPAMVTERVAPGVVFLPFHFSGHWNGEDLRELYPAGADPIVLGAPANAITTYGYDPMTLMQETKATLCRVEKA</sequence>
<dbReference type="PROSITE" id="PS51669">
    <property type="entry name" value="4FE4S_MOW_BIS_MGD"/>
    <property type="match status" value="1"/>
</dbReference>
<dbReference type="RefSeq" id="WP_390261988.1">
    <property type="nucleotide sequence ID" value="NZ_JBHUGH010000009.1"/>
</dbReference>
<dbReference type="InterPro" id="IPR027467">
    <property type="entry name" value="MopterinOxRdtase_cofactor_BS"/>
</dbReference>
<dbReference type="PANTHER" id="PTHR43598">
    <property type="entry name" value="TUNGSTEN-CONTAINING FORMYLMETHANOFURAN DEHYDROGENASE 2 SUBUNIT B"/>
    <property type="match status" value="1"/>
</dbReference>
<name>A0ABW4S795_9RHOB</name>
<dbReference type="SUPFAM" id="SSF50692">
    <property type="entry name" value="ADC-like"/>
    <property type="match status" value="1"/>
</dbReference>
<dbReference type="Gene3D" id="2.20.25.90">
    <property type="entry name" value="ADC-like domains"/>
    <property type="match status" value="1"/>
</dbReference>